<dbReference type="EMBL" id="MAEI02000001">
    <property type="protein sequence ID" value="MEO1782427.1"/>
    <property type="molecule type" value="Genomic_DNA"/>
</dbReference>
<accession>A0ABV0F5S4</accession>
<dbReference type="InterPro" id="IPR039143">
    <property type="entry name" value="GNPNAT1-like"/>
</dbReference>
<organism evidence="2 3">
    <name type="scientific">Enterococcus diestrammenae</name>
    <dbReference type="NCBI Taxonomy" id="1155073"/>
    <lineage>
        <taxon>Bacteria</taxon>
        <taxon>Bacillati</taxon>
        <taxon>Bacillota</taxon>
        <taxon>Bacilli</taxon>
        <taxon>Lactobacillales</taxon>
        <taxon>Enterococcaceae</taxon>
        <taxon>Enterococcus</taxon>
    </lineage>
</organism>
<dbReference type="SUPFAM" id="SSF55729">
    <property type="entry name" value="Acyl-CoA N-acyltransferases (Nat)"/>
    <property type="match status" value="1"/>
</dbReference>
<comment type="caution">
    <text evidence="2">The sequence shown here is derived from an EMBL/GenBank/DDBJ whole genome shotgun (WGS) entry which is preliminary data.</text>
</comment>
<dbReference type="PANTHER" id="PTHR13355">
    <property type="entry name" value="GLUCOSAMINE 6-PHOSPHATE N-ACETYLTRANSFERASE"/>
    <property type="match status" value="1"/>
</dbReference>
<dbReference type="PROSITE" id="PS51186">
    <property type="entry name" value="GNAT"/>
    <property type="match status" value="1"/>
</dbReference>
<name>A0ABV0F5S4_9ENTE</name>
<reference evidence="2 3" key="2">
    <citation type="submission" date="2024-02" db="EMBL/GenBank/DDBJ databases">
        <title>The Genome Sequence of Enterococcus diestrammenae JM9A.</title>
        <authorList>
            <person name="Earl A."/>
            <person name="Manson A."/>
            <person name="Gilmore M."/>
            <person name="Sanders J."/>
            <person name="Shea T."/>
            <person name="Howe W."/>
            <person name="Livny J."/>
            <person name="Cuomo C."/>
            <person name="Neafsey D."/>
            <person name="Birren B."/>
        </authorList>
    </citation>
    <scope>NUCLEOTIDE SEQUENCE [LARGE SCALE GENOMIC DNA]</scope>
    <source>
        <strain evidence="2 3">JM9A</strain>
    </source>
</reference>
<evidence type="ECO:0000313" key="3">
    <source>
        <dbReference type="Proteomes" id="UP001429357"/>
    </source>
</evidence>
<dbReference type="InterPro" id="IPR000182">
    <property type="entry name" value="GNAT_dom"/>
</dbReference>
<feature type="domain" description="N-acetyltransferase" evidence="1">
    <location>
        <begin position="2"/>
        <end position="143"/>
    </location>
</feature>
<evidence type="ECO:0000313" key="2">
    <source>
        <dbReference type="EMBL" id="MEO1782427.1"/>
    </source>
</evidence>
<dbReference type="Proteomes" id="UP001429357">
    <property type="component" value="Unassembled WGS sequence"/>
</dbReference>
<evidence type="ECO:0000259" key="1">
    <source>
        <dbReference type="PROSITE" id="PS51186"/>
    </source>
</evidence>
<protein>
    <recommendedName>
        <fullName evidence="1">N-acetyltransferase domain-containing protein</fullName>
    </recommendedName>
</protein>
<dbReference type="PANTHER" id="PTHR13355:SF11">
    <property type="entry name" value="GLUCOSAMINE 6-PHOSPHATE N-ACETYLTRANSFERASE"/>
    <property type="match status" value="1"/>
</dbReference>
<dbReference type="InterPro" id="IPR016181">
    <property type="entry name" value="Acyl_CoA_acyltransferase"/>
</dbReference>
<dbReference type="Gene3D" id="3.40.630.30">
    <property type="match status" value="1"/>
</dbReference>
<dbReference type="CDD" id="cd04301">
    <property type="entry name" value="NAT_SF"/>
    <property type="match status" value="1"/>
</dbReference>
<sequence>MVIVHTKDTMSDIYLDAVKIRHQVFVQEQGVPLNREIDKDEAYAIHFVLYEDGQPLATARLLPLADHKIKLQRMAVVKTSRGKGLGLKVIQAAETFAKEQHFTEIFLGAQLTAEAFYQKAGYLPYGKPFLDAGIQHIAMKKRL</sequence>
<keyword evidence="3" id="KW-1185">Reference proteome</keyword>
<gene>
    <name evidence="2" type="ORF">BAU18_002021</name>
</gene>
<proteinExistence type="predicted"/>
<reference evidence="3" key="1">
    <citation type="submission" date="2016-06" db="EMBL/GenBank/DDBJ databases">
        <title>Four novel species of enterococci isolated from chicken manure.</title>
        <authorList>
            <person name="Van Tyne D."/>
        </authorList>
    </citation>
    <scope>NUCLEOTIDE SEQUENCE [LARGE SCALE GENOMIC DNA]</scope>
    <source>
        <strain evidence="3">JM9A</strain>
    </source>
</reference>
<dbReference type="Pfam" id="PF13673">
    <property type="entry name" value="Acetyltransf_10"/>
    <property type="match status" value="1"/>
</dbReference>
<dbReference type="RefSeq" id="WP_161869130.1">
    <property type="nucleotide sequence ID" value="NZ_MAEI02000001.1"/>
</dbReference>